<gene>
    <name evidence="1" type="ORF">BJ138DRAFT_992777</name>
</gene>
<protein>
    <submittedName>
        <fullName evidence="1">Uncharacterized protein</fullName>
    </submittedName>
</protein>
<organism evidence="1 2">
    <name type="scientific">Hygrophoropsis aurantiaca</name>
    <dbReference type="NCBI Taxonomy" id="72124"/>
    <lineage>
        <taxon>Eukaryota</taxon>
        <taxon>Fungi</taxon>
        <taxon>Dikarya</taxon>
        <taxon>Basidiomycota</taxon>
        <taxon>Agaricomycotina</taxon>
        <taxon>Agaricomycetes</taxon>
        <taxon>Agaricomycetidae</taxon>
        <taxon>Boletales</taxon>
        <taxon>Coniophorineae</taxon>
        <taxon>Hygrophoropsidaceae</taxon>
        <taxon>Hygrophoropsis</taxon>
    </lineage>
</organism>
<reference evidence="1" key="1">
    <citation type="journal article" date="2021" name="New Phytol.">
        <title>Evolutionary innovations through gain and loss of genes in the ectomycorrhizal Boletales.</title>
        <authorList>
            <person name="Wu G."/>
            <person name="Miyauchi S."/>
            <person name="Morin E."/>
            <person name="Kuo A."/>
            <person name="Drula E."/>
            <person name="Varga T."/>
            <person name="Kohler A."/>
            <person name="Feng B."/>
            <person name="Cao Y."/>
            <person name="Lipzen A."/>
            <person name="Daum C."/>
            <person name="Hundley H."/>
            <person name="Pangilinan J."/>
            <person name="Johnson J."/>
            <person name="Barry K."/>
            <person name="LaButti K."/>
            <person name="Ng V."/>
            <person name="Ahrendt S."/>
            <person name="Min B."/>
            <person name="Choi I.G."/>
            <person name="Park H."/>
            <person name="Plett J.M."/>
            <person name="Magnuson J."/>
            <person name="Spatafora J.W."/>
            <person name="Nagy L.G."/>
            <person name="Henrissat B."/>
            <person name="Grigoriev I.V."/>
            <person name="Yang Z.L."/>
            <person name="Xu J."/>
            <person name="Martin F.M."/>
        </authorList>
    </citation>
    <scope>NUCLEOTIDE SEQUENCE</scope>
    <source>
        <strain evidence="1">ATCC 28755</strain>
    </source>
</reference>
<name>A0ACB7ZPZ3_9AGAM</name>
<keyword evidence="2" id="KW-1185">Reference proteome</keyword>
<feature type="non-terminal residue" evidence="1">
    <location>
        <position position="123"/>
    </location>
</feature>
<proteinExistence type="predicted"/>
<evidence type="ECO:0000313" key="1">
    <source>
        <dbReference type="EMBL" id="KAH7902888.1"/>
    </source>
</evidence>
<comment type="caution">
    <text evidence="1">The sequence shown here is derived from an EMBL/GenBank/DDBJ whole genome shotgun (WGS) entry which is preliminary data.</text>
</comment>
<evidence type="ECO:0000313" key="2">
    <source>
        <dbReference type="Proteomes" id="UP000790377"/>
    </source>
</evidence>
<dbReference type="EMBL" id="MU269427">
    <property type="protein sequence ID" value="KAH7902888.1"/>
    <property type="molecule type" value="Genomic_DNA"/>
</dbReference>
<accession>A0ACB7ZPZ3</accession>
<dbReference type="Proteomes" id="UP000790377">
    <property type="component" value="Unassembled WGS sequence"/>
</dbReference>
<sequence length="123" mass="14078">KYPLATVKKLLDVLGEDVCIGYDIKCRFWDILLRSSLGATVINSRFGGVVPGFHGHAHNRYCQINHHSKYTKGVGKEDFETCERKFSESNALAPETRFSSDFHRHQAIEEHFAFDDETKYALL</sequence>
<feature type="non-terminal residue" evidence="1">
    <location>
        <position position="1"/>
    </location>
</feature>